<dbReference type="AlphaFoldDB" id="A0A0F4KTS7"/>
<gene>
    <name evidence="2" type="ORF">JG29_05100</name>
</gene>
<dbReference type="RefSeq" id="WP_045922378.1">
    <property type="nucleotide sequence ID" value="NZ_JAAEDY010000010.1"/>
</dbReference>
<evidence type="ECO:0000256" key="1">
    <source>
        <dbReference type="SAM" id="Phobius"/>
    </source>
</evidence>
<dbReference type="Pfam" id="PF06177">
    <property type="entry name" value="QueT"/>
    <property type="match status" value="1"/>
</dbReference>
<keyword evidence="1" id="KW-0812">Transmembrane</keyword>
<dbReference type="InterPro" id="IPR010387">
    <property type="entry name" value="QueT"/>
</dbReference>
<dbReference type="STRING" id="1218508.JG29_05100"/>
<comment type="caution">
    <text evidence="2">The sequence shown here is derived from an EMBL/GenBank/DDBJ whole genome shotgun (WGS) entry which is preliminary data.</text>
</comment>
<keyword evidence="1" id="KW-0472">Membrane</keyword>
<protein>
    <submittedName>
        <fullName evidence="2">Citrulline cluster-linked protein</fullName>
    </submittedName>
</protein>
<dbReference type="PATRIC" id="fig|1218508.4.peg.522"/>
<evidence type="ECO:0000313" key="3">
    <source>
        <dbReference type="Proteomes" id="UP000033695"/>
    </source>
</evidence>
<feature type="transmembrane region" description="Helical" evidence="1">
    <location>
        <begin position="13"/>
        <end position="32"/>
    </location>
</feature>
<reference evidence="2 3" key="1">
    <citation type="submission" date="2014-12" db="EMBL/GenBank/DDBJ databases">
        <title>Comparative genomics of the lactic acid bacteria isolated from the honey bee gut.</title>
        <authorList>
            <person name="Ellegaard K.M."/>
            <person name="Tamarit D."/>
            <person name="Javelind E."/>
            <person name="Olofsson T."/>
            <person name="Andersson S.G."/>
            <person name="Vasquez A."/>
        </authorList>
    </citation>
    <scope>NUCLEOTIDE SEQUENCE [LARGE SCALE GENOMIC DNA]</scope>
    <source>
        <strain evidence="2 3">Hon2</strain>
    </source>
</reference>
<dbReference type="EMBL" id="JXBZ01000004">
    <property type="protein sequence ID" value="KJY49448.1"/>
    <property type="molecule type" value="Genomic_DNA"/>
</dbReference>
<feature type="transmembrane region" description="Helical" evidence="1">
    <location>
        <begin position="127"/>
        <end position="153"/>
    </location>
</feature>
<keyword evidence="3" id="KW-1185">Reference proteome</keyword>
<name>A0A0F4KTS7_9LACO</name>
<keyword evidence="1" id="KW-1133">Transmembrane helix</keyword>
<feature type="transmembrane region" description="Helical" evidence="1">
    <location>
        <begin position="102"/>
        <end position="121"/>
    </location>
</feature>
<dbReference type="Proteomes" id="UP000033695">
    <property type="component" value="Unassembled WGS sequence"/>
</dbReference>
<proteinExistence type="predicted"/>
<evidence type="ECO:0000313" key="2">
    <source>
        <dbReference type="EMBL" id="KJY49448.1"/>
    </source>
</evidence>
<dbReference type="PANTHER" id="PTHR40044">
    <property type="entry name" value="INTEGRAL MEMBRANE PROTEIN-RELATED"/>
    <property type="match status" value="1"/>
</dbReference>
<accession>A0A0F4KTS7</accession>
<dbReference type="PANTHER" id="PTHR40044:SF1">
    <property type="entry name" value="INTEGRAL MEMBRANE PROTEIN"/>
    <property type="match status" value="1"/>
</dbReference>
<feature type="transmembrane region" description="Helical" evidence="1">
    <location>
        <begin position="78"/>
        <end position="95"/>
    </location>
</feature>
<dbReference type="PIRSF" id="PIRSF031501">
    <property type="entry name" value="QueT"/>
    <property type="match status" value="1"/>
</dbReference>
<dbReference type="HOGENOM" id="CLU_104115_0_0_9"/>
<sequence length="164" mass="18180">MKKYFAAFTTQDWIKNALIAAIYVVLTVTPPLNSMAYGSIQLRISEVMVMLPFYNAKFVPGLTLGCLITNMFSPTAAVDMVVGTLASLLVFLIIIHLQHGYWVPLVAGVVNGLIIGAELFVMTKVPFWLTAFYIFIGEFIAVLIGYILFALLLKNQQVNKLIKS</sequence>
<organism evidence="2 3">
    <name type="scientific">Bombilactobacillus mellis</name>
    <dbReference type="NCBI Taxonomy" id="1218508"/>
    <lineage>
        <taxon>Bacteria</taxon>
        <taxon>Bacillati</taxon>
        <taxon>Bacillota</taxon>
        <taxon>Bacilli</taxon>
        <taxon>Lactobacillales</taxon>
        <taxon>Lactobacillaceae</taxon>
        <taxon>Bombilactobacillus</taxon>
    </lineage>
</organism>